<evidence type="ECO:0000256" key="1">
    <source>
        <dbReference type="SAM" id="MobiDB-lite"/>
    </source>
</evidence>
<name>A0A941FDC4_9ACTN</name>
<sequence>MAQLVAGEVDADRGPAEAGEGGGVGARAAADVEAAASVSGAEQVAEGGMDAPDVVAAGGG</sequence>
<dbReference type="EMBL" id="JAGTPG010000002">
    <property type="protein sequence ID" value="MBR8641799.1"/>
    <property type="molecule type" value="Genomic_DNA"/>
</dbReference>
<gene>
    <name evidence="2" type="ORF">KEF29_26855</name>
</gene>
<feature type="region of interest" description="Disordered" evidence="1">
    <location>
        <begin position="41"/>
        <end position="60"/>
    </location>
</feature>
<evidence type="ECO:0000313" key="3">
    <source>
        <dbReference type="Proteomes" id="UP000682308"/>
    </source>
</evidence>
<proteinExistence type="predicted"/>
<evidence type="ECO:0000313" key="2">
    <source>
        <dbReference type="EMBL" id="MBR8641799.1"/>
    </source>
</evidence>
<accession>A0A941FDC4</accession>
<keyword evidence="3" id="KW-1185">Reference proteome</keyword>
<organism evidence="2 3">
    <name type="scientific">Streptomyces tuirus</name>
    <dbReference type="NCBI Taxonomy" id="68278"/>
    <lineage>
        <taxon>Bacteria</taxon>
        <taxon>Bacillati</taxon>
        <taxon>Actinomycetota</taxon>
        <taxon>Actinomycetes</taxon>
        <taxon>Kitasatosporales</taxon>
        <taxon>Streptomycetaceae</taxon>
        <taxon>Streptomyces</taxon>
    </lineage>
</organism>
<reference evidence="2 3" key="1">
    <citation type="submission" date="2021-04" db="EMBL/GenBank/DDBJ databases">
        <title>Characterization of the biosynthetic gene cluster of new lipopeptides with antitumor activity in the genome of the marine Streptomyces PHM034.</title>
        <authorList>
            <person name="Ceniceros A."/>
            <person name="Canedo L."/>
            <person name="Mendez C."/>
            <person name="Olano C."/>
            <person name="Schleissner C."/>
            <person name="Cuevas C."/>
            <person name="De La Calle F."/>
            <person name="Salas J.A."/>
        </authorList>
    </citation>
    <scope>NUCLEOTIDE SEQUENCE [LARGE SCALE GENOMIC DNA]</scope>
    <source>
        <strain evidence="2 3">PHM034</strain>
    </source>
</reference>
<protein>
    <submittedName>
        <fullName evidence="2">Uncharacterized protein</fullName>
    </submittedName>
</protein>
<feature type="region of interest" description="Disordered" evidence="1">
    <location>
        <begin position="1"/>
        <end position="26"/>
    </location>
</feature>
<dbReference type="Proteomes" id="UP000682308">
    <property type="component" value="Unassembled WGS sequence"/>
</dbReference>
<comment type="caution">
    <text evidence="2">The sequence shown here is derived from an EMBL/GenBank/DDBJ whole genome shotgun (WGS) entry which is preliminary data.</text>
</comment>
<dbReference type="AlphaFoldDB" id="A0A941FDC4"/>